<gene>
    <name evidence="2" type="primary">FG02913.1</name>
    <name evidence="1" type="ORF">FGRAMPH1_01T11603</name>
</gene>
<organism evidence="1 3">
    <name type="scientific">Gibberella zeae (strain ATCC MYA-4620 / CBS 123657 / FGSC 9075 / NRRL 31084 / PH-1)</name>
    <name type="common">Wheat head blight fungus</name>
    <name type="synonym">Fusarium graminearum</name>
    <dbReference type="NCBI Taxonomy" id="229533"/>
    <lineage>
        <taxon>Eukaryota</taxon>
        <taxon>Fungi</taxon>
        <taxon>Dikarya</taxon>
        <taxon>Ascomycota</taxon>
        <taxon>Pezizomycotina</taxon>
        <taxon>Sordariomycetes</taxon>
        <taxon>Hypocreomycetidae</taxon>
        <taxon>Hypocreales</taxon>
        <taxon>Nectriaceae</taxon>
        <taxon>Fusarium</taxon>
    </lineage>
</organism>
<protein>
    <submittedName>
        <fullName evidence="1">Chromosome 2, complete genome</fullName>
    </submittedName>
</protein>
<accession>A0A098DGL9</accession>
<accession>A0A0E0S280</accession>
<dbReference type="VEuPathDB" id="FungiDB:FGRAMPH1_01G11603"/>
<sequence>MSVWFISNEEVRYNFMMSFKTIALSCLAMAPWGVYGGACKPRTTDTTIILSSMTTVSSEASQATEPTSTLPSDIQTTISSEAPSTTTSSAPCPAWTPITPYPADKICAKPVSYDHSTNNPYYLKSELRQNINECAKFCGDTEDCVSFYAENYQPGTGAPIFKICFLFKGYEEEIGFSEGQSDNRAFWEQGCFQCVRNTVEPTAP</sequence>
<reference evidence="1 3" key="3">
    <citation type="journal article" date="2015" name="BMC Genomics">
        <title>The completed genome sequence of the pathogenic ascomycete fungus Fusarium graminearum.</title>
        <authorList>
            <person name="King R."/>
            <person name="Urban M."/>
            <person name="Hammond-Kosack M.C."/>
            <person name="Hassani-Pak K."/>
            <person name="Hammond-Kosack K.E."/>
        </authorList>
    </citation>
    <scope>NUCLEOTIDE SEQUENCE [LARGE SCALE GENOMIC DNA]</scope>
    <source>
        <strain evidence="3">ATCC MYA-4620 / CBS 123657 / FGSC 9075 / NRRL 31084 / PH-1</strain>
        <strain evidence="1">PH-1</strain>
    </source>
</reference>
<dbReference type="EMBL" id="HG970333">
    <property type="protein sequence ID" value="CEF77605.1"/>
    <property type="molecule type" value="Genomic_DNA"/>
</dbReference>
<dbReference type="InParanoid" id="A0A098DGL9"/>
<dbReference type="Proteomes" id="UP000070720">
    <property type="component" value="Chromosome 2"/>
</dbReference>
<reference evidence="2 3" key="1">
    <citation type="journal article" date="2007" name="Science">
        <title>The Fusarium graminearum genome reveals a link between localized polymorphism and pathogen specialization.</title>
        <authorList>
            <person name="Cuomo C.A."/>
            <person name="Gueldener U."/>
            <person name="Xu J.-R."/>
            <person name="Trail F."/>
            <person name="Turgeon B.G."/>
            <person name="Di Pietro A."/>
            <person name="Walton J.D."/>
            <person name="Ma L.-J."/>
            <person name="Baker S.E."/>
            <person name="Rep M."/>
            <person name="Adam G."/>
            <person name="Antoniw J."/>
            <person name="Baldwin T."/>
            <person name="Calvo S.E."/>
            <person name="Chang Y.-L."/>
            <person name="DeCaprio D."/>
            <person name="Gale L.R."/>
            <person name="Gnerre S."/>
            <person name="Goswami R.S."/>
            <person name="Hammond-Kosack K."/>
            <person name="Harris L.J."/>
            <person name="Hilburn K."/>
            <person name="Kennell J.C."/>
            <person name="Kroken S."/>
            <person name="Magnuson J.K."/>
            <person name="Mannhaupt G."/>
            <person name="Mauceli E.W."/>
            <person name="Mewes H.-W."/>
            <person name="Mitterbauer R."/>
            <person name="Muehlbauer G."/>
            <person name="Muensterkoetter M."/>
            <person name="Nelson D."/>
            <person name="O'Donnell K."/>
            <person name="Ouellet T."/>
            <person name="Qi W."/>
            <person name="Quesneville H."/>
            <person name="Roncero M.I.G."/>
            <person name="Seong K.-Y."/>
            <person name="Tetko I.V."/>
            <person name="Urban M."/>
            <person name="Waalwijk C."/>
            <person name="Ward T.J."/>
            <person name="Yao J."/>
            <person name="Birren B.W."/>
            <person name="Kistler H.C."/>
        </authorList>
    </citation>
    <scope>NUCLEOTIDE SEQUENCE [LARGE SCALE GENOMIC DNA]</scope>
    <source>
        <strain evidence="3">ATCC MYA-4620 / CBS 123657 / FGSC 9075 / NRRL 31084 / PH-1</strain>
        <strain evidence="2">PH-1 / ATCC MYA-4620 / FGSC 9075 / NRRL 31084</strain>
    </source>
</reference>
<dbReference type="EnsemblFungi" id="CEF77605">
    <property type="protein sequence ID" value="CEF77605"/>
    <property type="gene ID" value="FGRRES_02913"/>
</dbReference>
<dbReference type="AlphaFoldDB" id="A0A098DGL9"/>
<evidence type="ECO:0000313" key="3">
    <source>
        <dbReference type="Proteomes" id="UP000070720"/>
    </source>
</evidence>
<name>A0A098DGL9_GIBZE</name>
<keyword evidence="3" id="KW-1185">Reference proteome</keyword>
<dbReference type="eggNOG" id="ENOG502SYJU">
    <property type="taxonomic scope" value="Eukaryota"/>
</dbReference>
<evidence type="ECO:0000313" key="1">
    <source>
        <dbReference type="EMBL" id="CEF77605.1"/>
    </source>
</evidence>
<evidence type="ECO:0000313" key="2">
    <source>
        <dbReference type="EnsemblFungi" id="CEF77605"/>
    </source>
</evidence>
<reference evidence="2" key="4">
    <citation type="submission" date="2017-01" db="UniProtKB">
        <authorList>
            <consortium name="EnsemblFungi"/>
        </authorList>
    </citation>
    <scope>IDENTIFICATION</scope>
    <source>
        <strain evidence="2">PH-1 / ATCC MYA-4620 / FGSC 9075 / NRRL 31084</strain>
    </source>
</reference>
<reference evidence="2 3" key="2">
    <citation type="journal article" date="2010" name="Nature">
        <title>Comparative genomics reveals mobile pathogenicity chromosomes in Fusarium.</title>
        <authorList>
            <person name="Ma L.J."/>
            <person name="van der Does H.C."/>
            <person name="Borkovich K.A."/>
            <person name="Coleman J.J."/>
            <person name="Daboussi M.J."/>
            <person name="Di Pietro A."/>
            <person name="Dufresne M."/>
            <person name="Freitag M."/>
            <person name="Grabherr M."/>
            <person name="Henrissat B."/>
            <person name="Houterman P.M."/>
            <person name="Kang S."/>
            <person name="Shim W.B."/>
            <person name="Woloshuk C."/>
            <person name="Xie X."/>
            <person name="Xu J.R."/>
            <person name="Antoniw J."/>
            <person name="Baker S.E."/>
            <person name="Bluhm B.H."/>
            <person name="Breakspear A."/>
            <person name="Brown D.W."/>
            <person name="Butchko R.A."/>
            <person name="Chapman S."/>
            <person name="Coulson R."/>
            <person name="Coutinho P.M."/>
            <person name="Danchin E.G."/>
            <person name="Diener A."/>
            <person name="Gale L.R."/>
            <person name="Gardiner D.M."/>
            <person name="Goff S."/>
            <person name="Hammond-Kosack K.E."/>
            <person name="Hilburn K."/>
            <person name="Hua-Van A."/>
            <person name="Jonkers W."/>
            <person name="Kazan K."/>
            <person name="Kodira C.D."/>
            <person name="Koehrsen M."/>
            <person name="Kumar L."/>
            <person name="Lee Y.H."/>
            <person name="Li L."/>
            <person name="Manners J.M."/>
            <person name="Miranda-Saavedra D."/>
            <person name="Mukherjee M."/>
            <person name="Park G."/>
            <person name="Park J."/>
            <person name="Park S.Y."/>
            <person name="Proctor R.H."/>
            <person name="Regev A."/>
            <person name="Ruiz-Roldan M.C."/>
            <person name="Sain D."/>
            <person name="Sakthikumar S."/>
            <person name="Sykes S."/>
            <person name="Schwartz D.C."/>
            <person name="Turgeon B.G."/>
            <person name="Wapinski I."/>
            <person name="Yoder O."/>
            <person name="Young S."/>
            <person name="Zeng Q."/>
            <person name="Zhou S."/>
            <person name="Galagan J."/>
            <person name="Cuomo C.A."/>
            <person name="Kistler H.C."/>
            <person name="Rep M."/>
        </authorList>
    </citation>
    <scope>GENOME REANNOTATION</scope>
    <source>
        <strain evidence="3">ATCC MYA-4620 / CBS 123657 / FGSC 9075 / NRRL 31084 / PH-1</strain>
        <strain evidence="2">PH-1 / ATCC MYA-4620 / FGSC 9075 / NRRL 31084</strain>
    </source>
</reference>
<proteinExistence type="predicted"/>